<protein>
    <submittedName>
        <fullName evidence="1">Uncharacterized protein</fullName>
    </submittedName>
</protein>
<reference evidence="1 2" key="1">
    <citation type="journal article" date="2015" name="Mol. Plant Microbe Interact.">
        <title>Genome, transcriptome, and functional analyses of Penicillium expansum provide new insights into secondary metabolism and pathogenicity.</title>
        <authorList>
            <person name="Ballester A.R."/>
            <person name="Marcet-Houben M."/>
            <person name="Levin E."/>
            <person name="Sela N."/>
            <person name="Selma-Lazaro C."/>
            <person name="Carmona L."/>
            <person name="Wisniewski M."/>
            <person name="Droby S."/>
            <person name="Gonzalez-Candelas L."/>
            <person name="Gabaldon T."/>
        </authorList>
    </citation>
    <scope>NUCLEOTIDE SEQUENCE [LARGE SCALE GENOMIC DNA]</scope>
    <source>
        <strain evidence="1 2">PHI-1</strain>
    </source>
</reference>
<dbReference type="Proteomes" id="UP000030104">
    <property type="component" value="Unassembled WGS sequence"/>
</dbReference>
<dbReference type="EMBL" id="JQGA01000146">
    <property type="protein sequence ID" value="KGO77555.1"/>
    <property type="molecule type" value="Genomic_DNA"/>
</dbReference>
<dbReference type="PhylomeDB" id="A0A0A2LMH4"/>
<proteinExistence type="predicted"/>
<sequence length="161" mass="18742">MIDMIKSQKDRLPSSRNYRDYHMFHDLRLSGVRDHMVHYCAFTQHPVLNIKIRTIIWINEPTQSLRVLTCYAIRGSESILSQFLANPKALAHKDIGKWLRKTFDQAGSTFSGWHKNSYFLVSSNRPEMPKGHGPILLEISMSRNLGDGQWPNKQWKINVHP</sequence>
<dbReference type="OrthoDB" id="4454461at2759"/>
<accession>A0A0A2LMH4</accession>
<organism evidence="1 2">
    <name type="scientific">Penicillium italicum</name>
    <name type="common">Blue mold</name>
    <dbReference type="NCBI Taxonomy" id="40296"/>
    <lineage>
        <taxon>Eukaryota</taxon>
        <taxon>Fungi</taxon>
        <taxon>Dikarya</taxon>
        <taxon>Ascomycota</taxon>
        <taxon>Pezizomycotina</taxon>
        <taxon>Eurotiomycetes</taxon>
        <taxon>Eurotiomycetidae</taxon>
        <taxon>Eurotiales</taxon>
        <taxon>Aspergillaceae</taxon>
        <taxon>Penicillium</taxon>
    </lineage>
</organism>
<keyword evidence="2" id="KW-1185">Reference proteome</keyword>
<evidence type="ECO:0000313" key="1">
    <source>
        <dbReference type="EMBL" id="KGO77555.1"/>
    </source>
</evidence>
<dbReference type="AlphaFoldDB" id="A0A0A2LMH4"/>
<comment type="caution">
    <text evidence="1">The sequence shown here is derived from an EMBL/GenBank/DDBJ whole genome shotgun (WGS) entry which is preliminary data.</text>
</comment>
<name>A0A0A2LMH4_PENIT</name>
<gene>
    <name evidence="1" type="ORF">PITC_059950</name>
</gene>
<evidence type="ECO:0000313" key="2">
    <source>
        <dbReference type="Proteomes" id="UP000030104"/>
    </source>
</evidence>
<dbReference type="HOGENOM" id="CLU_1644282_0_0_1"/>